<protein>
    <submittedName>
        <fullName evidence="1">Uncharacterized protein</fullName>
    </submittedName>
</protein>
<dbReference type="EMBL" id="CP084167">
    <property type="protein sequence ID" value="UJG43692.1"/>
    <property type="molecule type" value="Genomic_DNA"/>
</dbReference>
<evidence type="ECO:0000313" key="1">
    <source>
        <dbReference type="EMBL" id="UJG43692.1"/>
    </source>
</evidence>
<proteinExistence type="predicted"/>
<accession>A0A9Y1FNF3</accession>
<reference evidence="1" key="1">
    <citation type="journal article" date="2022" name="Nat. Microbiol.">
        <title>Unique mobile elements and scalable gene flow at the prokaryote-eukaryote boundary revealed by circularized Asgard archaea genomes.</title>
        <authorList>
            <person name="Wu F."/>
            <person name="Speth D.R."/>
            <person name="Philosof A."/>
            <person name="Cremiere A."/>
            <person name="Narayanan A."/>
            <person name="Barco R.A."/>
            <person name="Connon S.A."/>
            <person name="Amend J.P."/>
            <person name="Antoshechkin I.A."/>
            <person name="Orphan V.J."/>
        </authorList>
    </citation>
    <scope>NUCLEOTIDE SEQUENCE</scope>
    <source>
        <strain evidence="1">PR6</strain>
    </source>
</reference>
<dbReference type="AlphaFoldDB" id="A0A9Y1FNF3"/>
<dbReference type="Proteomes" id="UP001200513">
    <property type="component" value="Chromosome"/>
</dbReference>
<sequence>MSISVSEAFGKVIQPEWLTKKEEDFETVSHYFHSQEHCPSSVLLSEPLGSYISSYDAQKILSKGLRKKSWIKAYYTNKELLREKYILDFVDLIVASIDENFNSSIIEDAVYLFKLNLPNFLASFKENYFTSNLVAMYFFALLDHRLQQVGGKLTAKDIEIIYSLPKITPNAFSFYNIKKIQNDLYSRGILKRKRRTDFYEPLRARIKDILGILVKNFPELGKKFDDLEQIVFDLINMRKVPGTNYKDAAVIMIMSVATNLFELKYRHDFWLILSKEYTFEKEKMIKSVYRFRSRLKGVELNKLILKSYVPKAIEKKEEREKKATSYFEIKKAIYLFSDKIMDKFPRLEKDLLLVEQQAYRLIDKNIHENLDVNKYNLPVLLFQSLIPKLDIAEYEKKRLQDFLKQFMKTDEQILNRLKKRIELKEYSNRKKKMIKVGEFE</sequence>
<gene>
    <name evidence="1" type="ORF">K9W46_00570</name>
</gene>
<organism evidence="1">
    <name type="scientific">Candidatus Heimdallarchaeum endolithica</name>
    <dbReference type="NCBI Taxonomy" id="2876572"/>
    <lineage>
        <taxon>Archaea</taxon>
        <taxon>Promethearchaeati</taxon>
        <taxon>Candidatus Heimdallarchaeota</taxon>
        <taxon>Candidatus Heimdallarchaeia (ex Rinke et al. 2021) (nom. nud.)</taxon>
        <taxon>Candidatus Heimdallarchaeales</taxon>
        <taxon>Candidatus Heimdallarchaeaceae</taxon>
        <taxon>Candidatus Heimdallarchaeum</taxon>
    </lineage>
</organism>
<name>A0A9Y1FNF3_9ARCH</name>